<dbReference type="EMBL" id="SMLD01000010">
    <property type="protein sequence ID" value="TDE58167.1"/>
    <property type="molecule type" value="Genomic_DNA"/>
</dbReference>
<dbReference type="PROSITE" id="PS51352">
    <property type="entry name" value="THIOREDOXIN_2"/>
    <property type="match status" value="1"/>
</dbReference>
<dbReference type="Pfam" id="PF00578">
    <property type="entry name" value="AhpC-TSA"/>
    <property type="match status" value="1"/>
</dbReference>
<accession>A0A4R5FV19</accession>
<keyword evidence="3" id="KW-1185">Reference proteome</keyword>
<gene>
    <name evidence="2" type="ORF">E1295_06030</name>
</gene>
<dbReference type="GO" id="GO:0016209">
    <property type="term" value="F:antioxidant activity"/>
    <property type="evidence" value="ECO:0007669"/>
    <property type="project" value="InterPro"/>
</dbReference>
<dbReference type="InterPro" id="IPR013766">
    <property type="entry name" value="Thioredoxin_domain"/>
</dbReference>
<dbReference type="RefSeq" id="WP_132628672.1">
    <property type="nucleotide sequence ID" value="NZ_SMLD01000010.1"/>
</dbReference>
<evidence type="ECO:0000259" key="1">
    <source>
        <dbReference type="PROSITE" id="PS51352"/>
    </source>
</evidence>
<dbReference type="GO" id="GO:0016491">
    <property type="term" value="F:oxidoreductase activity"/>
    <property type="evidence" value="ECO:0007669"/>
    <property type="project" value="InterPro"/>
</dbReference>
<dbReference type="InterPro" id="IPR036249">
    <property type="entry name" value="Thioredoxin-like_sf"/>
</dbReference>
<evidence type="ECO:0000313" key="2">
    <source>
        <dbReference type="EMBL" id="TDE58167.1"/>
    </source>
</evidence>
<dbReference type="Gene3D" id="3.40.30.10">
    <property type="entry name" value="Glutaredoxin"/>
    <property type="match status" value="1"/>
</dbReference>
<dbReference type="InterPro" id="IPR000866">
    <property type="entry name" value="AhpC/TSA"/>
</dbReference>
<proteinExistence type="predicted"/>
<evidence type="ECO:0000313" key="3">
    <source>
        <dbReference type="Proteomes" id="UP000295136"/>
    </source>
</evidence>
<protein>
    <submittedName>
        <fullName evidence="2">Redoxin domain-containing protein</fullName>
    </submittedName>
</protein>
<reference evidence="2 3" key="1">
    <citation type="submission" date="2019-03" db="EMBL/GenBank/DDBJ databases">
        <title>Draft genome sequences of novel Actinobacteria.</title>
        <authorList>
            <person name="Sahin N."/>
            <person name="Ay H."/>
            <person name="Saygin H."/>
        </authorList>
    </citation>
    <scope>NUCLEOTIDE SEQUENCE [LARGE SCALE GENOMIC DNA]</scope>
    <source>
        <strain evidence="2 3">6K102</strain>
    </source>
</reference>
<dbReference type="Proteomes" id="UP000295136">
    <property type="component" value="Unassembled WGS sequence"/>
</dbReference>
<feature type="domain" description="Thioredoxin" evidence="1">
    <location>
        <begin position="44"/>
        <end position="184"/>
    </location>
</feature>
<sequence length="190" mass="20579">MTTTTMFALTWAVLLGSVALTLFMAAKLRFVLDPFRHQPADLTLPEGTSAPAFSASTLDGEVLDTEDYAERAFTLVFVSHHCPSCHEHLPHMKALWSLAASAGSELVMVVFDEESGSRAEAERMVAEHAVPARTVLAAPGHPLRELYNPRQATPLYCHVESGVVRGSGPLGSQGWQNLVRGWQADVVGAR</sequence>
<organism evidence="2 3">
    <name type="scientific">Nonomuraea mesophila</name>
    <dbReference type="NCBI Taxonomy" id="2530382"/>
    <lineage>
        <taxon>Bacteria</taxon>
        <taxon>Bacillati</taxon>
        <taxon>Actinomycetota</taxon>
        <taxon>Actinomycetes</taxon>
        <taxon>Streptosporangiales</taxon>
        <taxon>Streptosporangiaceae</taxon>
        <taxon>Nonomuraea</taxon>
    </lineage>
</organism>
<comment type="caution">
    <text evidence="2">The sequence shown here is derived from an EMBL/GenBank/DDBJ whole genome shotgun (WGS) entry which is preliminary data.</text>
</comment>
<dbReference type="SUPFAM" id="SSF52833">
    <property type="entry name" value="Thioredoxin-like"/>
    <property type="match status" value="1"/>
</dbReference>
<dbReference type="AlphaFoldDB" id="A0A4R5FV19"/>
<name>A0A4R5FV19_9ACTN</name>